<dbReference type="AlphaFoldDB" id="A0A848DAT0"/>
<organism evidence="1 2">
    <name type="scientific">Candidatus Ethanoperedens thermophilum</name>
    <dbReference type="NCBI Taxonomy" id="2766897"/>
    <lineage>
        <taxon>Archaea</taxon>
        <taxon>Methanobacteriati</taxon>
        <taxon>Methanobacteriota</taxon>
        <taxon>Stenosarchaea group</taxon>
        <taxon>Methanomicrobia</taxon>
        <taxon>Methanosarcinales</taxon>
        <taxon>Methanosarcinales incertae sedis</taxon>
        <taxon>GOM Arc I cluster</taxon>
        <taxon>Candidatus Ethanoperedens</taxon>
    </lineage>
</organism>
<accession>A0A848DAT0</accession>
<reference evidence="1" key="1">
    <citation type="journal article" date="2020" name="MBio">
        <title>'Candidatus Ethanoperedens,' a Thermophilic Genus of Archaea Mediating the Anaerobic Oxidation of Ethane.</title>
        <authorList>
            <person name="Hahn C.J."/>
            <person name="Laso-Perez R."/>
            <person name="Vulcano F."/>
            <person name="Vaziourakis K.M."/>
            <person name="Stokke R."/>
            <person name="Steen I.H."/>
            <person name="Teske A."/>
            <person name="Boetius A."/>
            <person name="Liebeke M."/>
            <person name="Amann R."/>
            <person name="Knittel K."/>
            <person name="Wegener G."/>
        </authorList>
    </citation>
    <scope>NUCLEOTIDE SEQUENCE</scope>
    <source>
        <strain evidence="1">GoM-Arc1-LC-WB58</strain>
    </source>
</reference>
<gene>
    <name evidence="1" type="ORF">GIS02_06110</name>
</gene>
<name>A0A848DAT0_9EURY</name>
<evidence type="ECO:0000313" key="2">
    <source>
        <dbReference type="Proteomes" id="UP000606580"/>
    </source>
</evidence>
<comment type="caution">
    <text evidence="1">The sequence shown here is derived from an EMBL/GenBank/DDBJ whole genome shotgun (WGS) entry which is preliminary data.</text>
</comment>
<dbReference type="Proteomes" id="UP000606580">
    <property type="component" value="Unassembled WGS sequence"/>
</dbReference>
<protein>
    <submittedName>
        <fullName evidence="1">Uncharacterized protein</fullName>
    </submittedName>
</protein>
<dbReference type="EMBL" id="WNEG01000103">
    <property type="protein sequence ID" value="NMG83758.1"/>
    <property type="molecule type" value="Genomic_DNA"/>
</dbReference>
<sequence length="45" mass="5588">MKKIRTDDNAHEILYVVKREMKERGIERPTFSDVIRWMYHESHKN</sequence>
<proteinExistence type="predicted"/>
<evidence type="ECO:0000313" key="1">
    <source>
        <dbReference type="EMBL" id="NMG83758.1"/>
    </source>
</evidence>